<dbReference type="Proteomes" id="UP000199258">
    <property type="component" value="Unassembled WGS sequence"/>
</dbReference>
<dbReference type="EMBL" id="FNDT01000039">
    <property type="protein sequence ID" value="SDI97412.1"/>
    <property type="molecule type" value="Genomic_DNA"/>
</dbReference>
<sequence>MHEIAKYVDLLSRDKALPKSKIRAIVASTTWHELLVPFSYYASTVDFPLEGYSLDMDTDGITVLDAHRIEALSAPDERTLTWHQRWIPLTPDKDVAHVWNEIREELSKLGIFDFVGLHLEGERSKQAIVLCLGTIQDTDRRAEFVHLLVSQGLFDEDDLKEEATEQLALMALSNAATGISFNICYPEKINSMVFLHRWILGRWFREGIFNDQAGLFQDQELLDMVQGWSGLGQSTYSGRARPQNSSQWDKFEQGIRLALAPNLPAQLIVDGWLEEHGDNTGKYDVVAQIYNPSDMLNSLVHGLDNDNFDRLVPKFQLAFDGSS</sequence>
<evidence type="ECO:0000313" key="2">
    <source>
        <dbReference type="Proteomes" id="UP000199258"/>
    </source>
</evidence>
<dbReference type="AlphaFoldDB" id="A0A1G8PY46"/>
<evidence type="ECO:0000313" key="1">
    <source>
        <dbReference type="EMBL" id="SDI97412.1"/>
    </source>
</evidence>
<name>A0A1G8PY46_9MICC</name>
<proteinExistence type="predicted"/>
<protein>
    <submittedName>
        <fullName evidence="1">Uncharacterized protein</fullName>
    </submittedName>
</protein>
<accession>A0A1G8PY46</accession>
<organism evidence="1 2">
    <name type="scientific">Arthrobacter subterraneus</name>
    <dbReference type="NCBI Taxonomy" id="335973"/>
    <lineage>
        <taxon>Bacteria</taxon>
        <taxon>Bacillati</taxon>
        <taxon>Actinomycetota</taxon>
        <taxon>Actinomycetes</taxon>
        <taxon>Micrococcales</taxon>
        <taxon>Micrococcaceae</taxon>
        <taxon>Arthrobacter</taxon>
    </lineage>
</organism>
<gene>
    <name evidence="1" type="ORF">SAMN04488693_13911</name>
</gene>
<keyword evidence="2" id="KW-1185">Reference proteome</keyword>
<reference evidence="1 2" key="1">
    <citation type="submission" date="2016-10" db="EMBL/GenBank/DDBJ databases">
        <authorList>
            <person name="de Groot N.N."/>
        </authorList>
    </citation>
    <scope>NUCLEOTIDE SEQUENCE [LARGE SCALE GENOMIC DNA]</scope>
    <source>
        <strain evidence="1 2">NP_1H</strain>
    </source>
</reference>